<proteinExistence type="predicted"/>
<dbReference type="EMBL" id="BAABME010005989">
    <property type="protein sequence ID" value="GAA0167168.1"/>
    <property type="molecule type" value="Genomic_DNA"/>
</dbReference>
<feature type="compositionally biased region" description="Basic residues" evidence="1">
    <location>
        <begin position="87"/>
        <end position="97"/>
    </location>
</feature>
<protein>
    <submittedName>
        <fullName evidence="2">Uncharacterized protein</fullName>
    </submittedName>
</protein>
<dbReference type="AlphaFoldDB" id="A0AAV3QU40"/>
<evidence type="ECO:0000313" key="2">
    <source>
        <dbReference type="EMBL" id="GAA0167168.1"/>
    </source>
</evidence>
<dbReference type="Proteomes" id="UP001454036">
    <property type="component" value="Unassembled WGS sequence"/>
</dbReference>
<keyword evidence="3" id="KW-1185">Reference proteome</keyword>
<accession>A0AAV3QU40</accession>
<reference evidence="2 3" key="1">
    <citation type="submission" date="2024-01" db="EMBL/GenBank/DDBJ databases">
        <title>The complete chloroplast genome sequence of Lithospermum erythrorhizon: insights into the phylogenetic relationship among Boraginaceae species and the maternal lineages of purple gromwells.</title>
        <authorList>
            <person name="Okada T."/>
            <person name="Watanabe K."/>
        </authorList>
    </citation>
    <scope>NUCLEOTIDE SEQUENCE [LARGE SCALE GENOMIC DNA]</scope>
</reference>
<feature type="compositionally biased region" description="Acidic residues" evidence="1">
    <location>
        <begin position="59"/>
        <end position="83"/>
    </location>
</feature>
<evidence type="ECO:0000256" key="1">
    <source>
        <dbReference type="SAM" id="MobiDB-lite"/>
    </source>
</evidence>
<organism evidence="2 3">
    <name type="scientific">Lithospermum erythrorhizon</name>
    <name type="common">Purple gromwell</name>
    <name type="synonym">Lithospermum officinale var. erythrorhizon</name>
    <dbReference type="NCBI Taxonomy" id="34254"/>
    <lineage>
        <taxon>Eukaryota</taxon>
        <taxon>Viridiplantae</taxon>
        <taxon>Streptophyta</taxon>
        <taxon>Embryophyta</taxon>
        <taxon>Tracheophyta</taxon>
        <taxon>Spermatophyta</taxon>
        <taxon>Magnoliopsida</taxon>
        <taxon>eudicotyledons</taxon>
        <taxon>Gunneridae</taxon>
        <taxon>Pentapetalae</taxon>
        <taxon>asterids</taxon>
        <taxon>lamiids</taxon>
        <taxon>Boraginales</taxon>
        <taxon>Boraginaceae</taxon>
        <taxon>Boraginoideae</taxon>
        <taxon>Lithospermeae</taxon>
        <taxon>Lithospermum</taxon>
    </lineage>
</organism>
<gene>
    <name evidence="2" type="ORF">LIER_22160</name>
</gene>
<sequence length="97" mass="11363">MSFEQVSLVPSPTLDTPSILFDKEHFEYVQPEDLNGDNLRGTTTEDEEGVEGEQTLKEVDDDDDDDDDVDDEEEEEEDDDDDEILYRKKWPNNKRDY</sequence>
<name>A0AAV3QU40_LITER</name>
<feature type="region of interest" description="Disordered" evidence="1">
    <location>
        <begin position="30"/>
        <end position="97"/>
    </location>
</feature>
<comment type="caution">
    <text evidence="2">The sequence shown here is derived from an EMBL/GenBank/DDBJ whole genome shotgun (WGS) entry which is preliminary data.</text>
</comment>
<evidence type="ECO:0000313" key="3">
    <source>
        <dbReference type="Proteomes" id="UP001454036"/>
    </source>
</evidence>